<gene>
    <name evidence="14" type="ORF">E5672_08355</name>
</gene>
<keyword evidence="6" id="KW-0418">Kinase</keyword>
<feature type="domain" description="PAS" evidence="10">
    <location>
        <begin position="369"/>
        <end position="440"/>
    </location>
</feature>
<keyword evidence="9" id="KW-0812">Transmembrane</keyword>
<evidence type="ECO:0000256" key="3">
    <source>
        <dbReference type="ARBA" id="ARBA00022553"/>
    </source>
</evidence>
<evidence type="ECO:0000256" key="2">
    <source>
        <dbReference type="ARBA" id="ARBA00004370"/>
    </source>
</evidence>
<dbReference type="GO" id="GO:0016301">
    <property type="term" value="F:kinase activity"/>
    <property type="evidence" value="ECO:0007669"/>
    <property type="project" value="UniProtKB-KW"/>
</dbReference>
<dbReference type="SMART" id="SM00086">
    <property type="entry name" value="PAC"/>
    <property type="match status" value="2"/>
</dbReference>
<dbReference type="Proteomes" id="UP000305471">
    <property type="component" value="Unassembled WGS sequence"/>
</dbReference>
<dbReference type="Pfam" id="PF00990">
    <property type="entry name" value="GGDEF"/>
    <property type="match status" value="1"/>
</dbReference>
<keyword evidence="7" id="KW-0067">ATP-binding</keyword>
<dbReference type="GO" id="GO:0000160">
    <property type="term" value="P:phosphorelay signal transduction system"/>
    <property type="evidence" value="ECO:0007669"/>
    <property type="project" value="UniProtKB-KW"/>
</dbReference>
<keyword evidence="15" id="KW-1185">Reference proteome</keyword>
<comment type="caution">
    <text evidence="14">The sequence shown here is derived from an EMBL/GenBank/DDBJ whole genome shotgun (WGS) entry which is preliminary data.</text>
</comment>
<dbReference type="InterPro" id="IPR001633">
    <property type="entry name" value="EAL_dom"/>
</dbReference>
<name>A0A4U0ZF44_9ALTE</name>
<dbReference type="Gene3D" id="3.30.450.20">
    <property type="entry name" value="PAS domain"/>
    <property type="match status" value="3"/>
</dbReference>
<dbReference type="InterPro" id="IPR035919">
    <property type="entry name" value="EAL_sf"/>
</dbReference>
<dbReference type="InterPro" id="IPR035965">
    <property type="entry name" value="PAS-like_dom_sf"/>
</dbReference>
<dbReference type="InterPro" id="IPR000160">
    <property type="entry name" value="GGDEF_dom"/>
</dbReference>
<evidence type="ECO:0000259" key="11">
    <source>
        <dbReference type="PROSITE" id="PS50113"/>
    </source>
</evidence>
<dbReference type="PANTHER" id="PTHR44757">
    <property type="entry name" value="DIGUANYLATE CYCLASE DGCP"/>
    <property type="match status" value="1"/>
</dbReference>
<dbReference type="PANTHER" id="PTHR44757:SF2">
    <property type="entry name" value="BIOFILM ARCHITECTURE MAINTENANCE PROTEIN MBAA"/>
    <property type="match status" value="1"/>
</dbReference>
<dbReference type="SMART" id="SM00052">
    <property type="entry name" value="EAL"/>
    <property type="match status" value="1"/>
</dbReference>
<evidence type="ECO:0000256" key="4">
    <source>
        <dbReference type="ARBA" id="ARBA00022679"/>
    </source>
</evidence>
<evidence type="ECO:0000313" key="15">
    <source>
        <dbReference type="Proteomes" id="UP000305471"/>
    </source>
</evidence>
<evidence type="ECO:0000259" key="13">
    <source>
        <dbReference type="PROSITE" id="PS50887"/>
    </source>
</evidence>
<protein>
    <submittedName>
        <fullName evidence="14">EAL domain-containing protein</fullName>
    </submittedName>
</protein>
<dbReference type="Gene3D" id="3.20.20.450">
    <property type="entry name" value="EAL domain"/>
    <property type="match status" value="1"/>
</dbReference>
<evidence type="ECO:0000256" key="8">
    <source>
        <dbReference type="ARBA" id="ARBA00023012"/>
    </source>
</evidence>
<dbReference type="AlphaFoldDB" id="A0A4U0ZF44"/>
<evidence type="ECO:0000256" key="9">
    <source>
        <dbReference type="SAM" id="Phobius"/>
    </source>
</evidence>
<dbReference type="InterPro" id="IPR029787">
    <property type="entry name" value="Nucleotide_cyclase"/>
</dbReference>
<dbReference type="GO" id="GO:0016020">
    <property type="term" value="C:membrane"/>
    <property type="evidence" value="ECO:0007669"/>
    <property type="project" value="UniProtKB-SubCell"/>
</dbReference>
<organism evidence="14 15">
    <name type="scientific">Alteromonas portus</name>
    <dbReference type="NCBI Taxonomy" id="2565549"/>
    <lineage>
        <taxon>Bacteria</taxon>
        <taxon>Pseudomonadati</taxon>
        <taxon>Pseudomonadota</taxon>
        <taxon>Gammaproteobacteria</taxon>
        <taxon>Alteromonadales</taxon>
        <taxon>Alteromonadaceae</taxon>
        <taxon>Alteromonas/Salinimonas group</taxon>
        <taxon>Alteromonas</taxon>
    </lineage>
</organism>
<dbReference type="PROSITE" id="PS50887">
    <property type="entry name" value="GGDEF"/>
    <property type="match status" value="1"/>
</dbReference>
<comment type="subcellular location">
    <subcellularLocation>
        <location evidence="2">Membrane</location>
    </subcellularLocation>
</comment>
<feature type="domain" description="PAC" evidence="11">
    <location>
        <begin position="437"/>
        <end position="495"/>
    </location>
</feature>
<accession>A0A4U0ZF44</accession>
<evidence type="ECO:0000313" key="14">
    <source>
        <dbReference type="EMBL" id="TKB03058.1"/>
    </source>
</evidence>
<evidence type="ECO:0000256" key="6">
    <source>
        <dbReference type="ARBA" id="ARBA00022777"/>
    </source>
</evidence>
<dbReference type="InterPro" id="IPR001610">
    <property type="entry name" value="PAC"/>
</dbReference>
<dbReference type="InterPro" id="IPR000700">
    <property type="entry name" value="PAS-assoc_C"/>
</dbReference>
<dbReference type="InterPro" id="IPR043128">
    <property type="entry name" value="Rev_trsase/Diguanyl_cyclase"/>
</dbReference>
<dbReference type="CDD" id="cd12914">
    <property type="entry name" value="PDC1_DGC_like"/>
    <property type="match status" value="1"/>
</dbReference>
<dbReference type="Gene3D" id="6.10.340.10">
    <property type="match status" value="1"/>
</dbReference>
<dbReference type="SUPFAM" id="SSF141868">
    <property type="entry name" value="EAL domain-like"/>
    <property type="match status" value="1"/>
</dbReference>
<dbReference type="Pfam" id="PF13426">
    <property type="entry name" value="PAS_9"/>
    <property type="match status" value="1"/>
</dbReference>
<dbReference type="FunFam" id="3.30.70.270:FF:000001">
    <property type="entry name" value="Diguanylate cyclase domain protein"/>
    <property type="match status" value="1"/>
</dbReference>
<dbReference type="GO" id="GO:0005524">
    <property type="term" value="F:ATP binding"/>
    <property type="evidence" value="ECO:0007669"/>
    <property type="project" value="UniProtKB-KW"/>
</dbReference>
<dbReference type="CDD" id="cd01949">
    <property type="entry name" value="GGDEF"/>
    <property type="match status" value="1"/>
</dbReference>
<feature type="domain" description="PAS" evidence="10">
    <location>
        <begin position="492"/>
        <end position="537"/>
    </location>
</feature>
<feature type="domain" description="EAL" evidence="12">
    <location>
        <begin position="791"/>
        <end position="1045"/>
    </location>
</feature>
<keyword evidence="9" id="KW-0472">Membrane</keyword>
<dbReference type="SUPFAM" id="SSF55785">
    <property type="entry name" value="PYP-like sensor domain (PAS domain)"/>
    <property type="match status" value="2"/>
</dbReference>
<dbReference type="PROSITE" id="PS50113">
    <property type="entry name" value="PAC"/>
    <property type="match status" value="2"/>
</dbReference>
<dbReference type="InterPro" id="IPR013767">
    <property type="entry name" value="PAS_fold"/>
</dbReference>
<dbReference type="InterPro" id="IPR029151">
    <property type="entry name" value="Sensor-like_sf"/>
</dbReference>
<comment type="cofactor">
    <cofactor evidence="1">
        <name>Mg(2+)</name>
        <dbReference type="ChEBI" id="CHEBI:18420"/>
    </cofactor>
</comment>
<keyword evidence="5" id="KW-0547">Nucleotide-binding</keyword>
<dbReference type="SMART" id="SM00267">
    <property type="entry name" value="GGDEF"/>
    <property type="match status" value="1"/>
</dbReference>
<keyword evidence="9" id="KW-1133">Transmembrane helix</keyword>
<feature type="transmembrane region" description="Helical" evidence="9">
    <location>
        <begin position="281"/>
        <end position="303"/>
    </location>
</feature>
<dbReference type="InterPro" id="IPR000014">
    <property type="entry name" value="PAS"/>
</dbReference>
<dbReference type="CDD" id="cd01948">
    <property type="entry name" value="EAL"/>
    <property type="match status" value="1"/>
</dbReference>
<dbReference type="SUPFAM" id="SSF55073">
    <property type="entry name" value="Nucleotide cyclase"/>
    <property type="match status" value="1"/>
</dbReference>
<evidence type="ECO:0000256" key="5">
    <source>
        <dbReference type="ARBA" id="ARBA00022741"/>
    </source>
</evidence>
<keyword evidence="3" id="KW-0597">Phosphoprotein</keyword>
<reference evidence="14 15" key="1">
    <citation type="submission" date="2019-04" db="EMBL/GenBank/DDBJ databases">
        <title>Alteromonas portus sp. nov., an alginate lyase-excreting marine bacterium.</title>
        <authorList>
            <person name="Huang H."/>
            <person name="Mo K."/>
            <person name="Bao S."/>
        </authorList>
    </citation>
    <scope>NUCLEOTIDE SEQUENCE [LARGE SCALE GENOMIC DNA]</scope>
    <source>
        <strain evidence="14 15">HB161718</strain>
    </source>
</reference>
<feature type="domain" description="GGDEF" evidence="13">
    <location>
        <begin position="649"/>
        <end position="782"/>
    </location>
</feature>
<evidence type="ECO:0000259" key="12">
    <source>
        <dbReference type="PROSITE" id="PS50883"/>
    </source>
</evidence>
<keyword evidence="4" id="KW-0808">Transferase</keyword>
<dbReference type="Pfam" id="PF00989">
    <property type="entry name" value="PAS"/>
    <property type="match status" value="1"/>
</dbReference>
<sequence length="1051" mass="118444">MSQLFQTLQARVIILILMIAIPGFIGIFYNAYMERDEAIKTAVSQAVNTTKTHSNIQAKLIEETRHFLKNLAQFDAVQQPSLQRCSRFLSNVLKVNSNYVNLGVPSADGQLLCNARELKRSVNVYDRPYIQQAIATRKFSISDFQIDRATNLTSINFAYPVINAEQGNLVGLVVAVISLDWWSEILSESYLPDDTVAFITDSENKIVAAFPARQELIGTPLDIKGNKSAYTNGTLDNNALLSEDPYQRVYVTHPLFDDGQHINITIGIPLKQTFKAIDTRLMTTTLILALIVLFFVGVSVWLIRKNVLIPIKDLLKSTTALAEGKEMDETSTNGSIELKKLQQHFAQMAKTRLEAEKQLISSQNSLQESRDILASHIENTPLGCVTWNTDFICTDWNKSAELIFGYNKDEAIGKHASELVVPTDLRHEIDGVFELLVEGKKTVRKVNNNITRLLETITCEWYSTPILDFSGKVISVVSLVQDITKNKRLEDQLKLSASVFSHAREGIFITDSEANIIDVNKTFEDITGYSRDDVLGNKPNMFKSGKQSPGFYKNLWSSILKEGYWAGEIWNRRKNNEIYAQLLTVSAVKDDEGTIKNYIAIFSDISETKEQQHRLEQMAHYDVLTNLPNRSLLAERLDEALKQSKIKENYAAVVLLDLDGFKEVNDTFGHSVGDELLIALARRFKGILNEDDTISRFGGDEFVAVLTNLQQAQDFVPIVKNMLKAASDPVKYGENELRVSASIGVTVYPENETDAEQLIRHADQAMYLAKQKGKNCYHLFDIESEDAIRTRHEIIKSIASGLKKNEFELYYQPKVNMRTGAIVGAEALIRWQHPKRGLLPPADFLPFIENHQLSIEVGEWVIEESLKQYNQWKQSGIDIKISVNISALEIQQRNFPTRLAHLLSKVPETPPRALQLEVLETSKLSNIRKVSEIMEDCVKLGVSFAIDDFGTGYSSLTYLRRLPADVIKIDQSFVRDMLVNLEDKTIVTGVIALANSFNRSVIAEGVESIAHGTSLLALNCELAQGFGIARPMHANVLPNWLRQWETKEEWK</sequence>
<proteinExistence type="predicted"/>
<dbReference type="CDD" id="cd00130">
    <property type="entry name" value="PAS"/>
    <property type="match status" value="2"/>
</dbReference>
<dbReference type="SMART" id="SM00091">
    <property type="entry name" value="PAS"/>
    <property type="match status" value="2"/>
</dbReference>
<evidence type="ECO:0000256" key="1">
    <source>
        <dbReference type="ARBA" id="ARBA00001946"/>
    </source>
</evidence>
<dbReference type="OrthoDB" id="6597954at2"/>
<dbReference type="GO" id="GO:0006355">
    <property type="term" value="P:regulation of DNA-templated transcription"/>
    <property type="evidence" value="ECO:0007669"/>
    <property type="project" value="InterPro"/>
</dbReference>
<feature type="domain" description="PAC" evidence="11">
    <location>
        <begin position="565"/>
        <end position="617"/>
    </location>
</feature>
<feature type="transmembrane region" description="Helical" evidence="9">
    <location>
        <begin position="12"/>
        <end position="32"/>
    </location>
</feature>
<dbReference type="InterPro" id="IPR052155">
    <property type="entry name" value="Biofilm_reg_signaling"/>
</dbReference>
<dbReference type="EMBL" id="SWCO01000005">
    <property type="protein sequence ID" value="TKB03058.1"/>
    <property type="molecule type" value="Genomic_DNA"/>
</dbReference>
<evidence type="ECO:0000256" key="7">
    <source>
        <dbReference type="ARBA" id="ARBA00022840"/>
    </source>
</evidence>
<evidence type="ECO:0000259" key="10">
    <source>
        <dbReference type="PROSITE" id="PS50112"/>
    </source>
</evidence>
<dbReference type="Pfam" id="PF00563">
    <property type="entry name" value="EAL"/>
    <property type="match status" value="1"/>
</dbReference>
<dbReference type="NCBIfam" id="TIGR00254">
    <property type="entry name" value="GGDEF"/>
    <property type="match status" value="1"/>
</dbReference>
<dbReference type="SUPFAM" id="SSF103190">
    <property type="entry name" value="Sensory domain-like"/>
    <property type="match status" value="1"/>
</dbReference>
<dbReference type="Gene3D" id="3.30.70.270">
    <property type="match status" value="1"/>
</dbReference>
<dbReference type="NCBIfam" id="TIGR00229">
    <property type="entry name" value="sensory_box"/>
    <property type="match status" value="2"/>
</dbReference>
<dbReference type="RefSeq" id="WP_136781783.1">
    <property type="nucleotide sequence ID" value="NZ_SWCO01000005.1"/>
</dbReference>
<keyword evidence="8" id="KW-0902">Two-component regulatory system</keyword>
<dbReference type="PROSITE" id="PS50112">
    <property type="entry name" value="PAS"/>
    <property type="match status" value="2"/>
</dbReference>
<dbReference type="PROSITE" id="PS50883">
    <property type="entry name" value="EAL"/>
    <property type="match status" value="1"/>
</dbReference>